<dbReference type="InterPro" id="IPR017946">
    <property type="entry name" value="PLC-like_Pdiesterase_TIM-brl"/>
</dbReference>
<evidence type="ECO:0000259" key="2">
    <source>
        <dbReference type="Pfam" id="PF03009"/>
    </source>
</evidence>
<dbReference type="GO" id="GO:0070291">
    <property type="term" value="P:N-acylethanolamine metabolic process"/>
    <property type="evidence" value="ECO:0007669"/>
    <property type="project" value="TreeGrafter"/>
</dbReference>
<dbReference type="AlphaFoldDB" id="A0A1H1SBH0"/>
<accession>A0A1H1SBH0</accession>
<name>A0A1H1SBH0_9CORY</name>
<dbReference type="Gene3D" id="3.20.20.190">
    <property type="entry name" value="Phosphatidylinositol (PI) phosphodiesterase"/>
    <property type="match status" value="1"/>
</dbReference>
<protein>
    <submittedName>
        <fullName evidence="3">Glycerophosphoryl diester phosphodiesterase family protein</fullName>
    </submittedName>
</protein>
<dbReference type="eggNOG" id="COG0584">
    <property type="taxonomic scope" value="Bacteria"/>
</dbReference>
<dbReference type="EMBL" id="LT629765">
    <property type="protein sequence ID" value="SDS45325.1"/>
    <property type="molecule type" value="Genomic_DNA"/>
</dbReference>
<feature type="region of interest" description="Disordered" evidence="1">
    <location>
        <begin position="608"/>
        <end position="648"/>
    </location>
</feature>
<dbReference type="PANTHER" id="PTHR46320">
    <property type="entry name" value="GLYCEROPHOSPHODIESTER PHOSPHODIESTERASE 1"/>
    <property type="match status" value="1"/>
</dbReference>
<sequence>MKRTIPGAVYTGAVVLALLLIFSGAHTWHGNAEEGPTCLPWQEQYDQIVDKATNGKVISAQHRGAFNQDVPENSIEAFKRGFAQCRPAIETDIRLTSDGELVLFHDTHIGKMLEPTYNPETNEGPNPPVNQVSYADIASKPLLRPDRTTTHHVVPRLDDLIEFMAHNPSDSIIHLEVKDTPAISTALDILVKADTEYPEQHFLKRFVVKMPMSEYPTPQQWRDSVAAAGATSPVMAMPVIAPWNASKIDEGPEIPDPTELHLSSNASRAVAAWAAEDPQWAPFVEVVIKDSSEFGHTIHTPTSNFGPFDAPASIALDNAEPGTVAEFVALVHFYEKKLGAFVPVPTFVMYTDGPTAGFTVPNKYGDKRPIPATDAFYNADSSCCYVLNDRRRPTQYAQEAHDWRDNLDWLRSIGANVLTSDDPDTIDLYASLKGYLNTTAQPDPSAPPANLNSSLYTRMRGAAVPDYDYVNIKGWNGGASGAWGGQVCLFTDPGYYLWTVSCQYENPAFSNELEIRTTGDGYMLIRDISSGQCLYSDPQRDWAILWSPECTSPRAKWTRTPDHRFEDIDGRQINFEWDDRYAYGYPFAYNYLTRGDTSPWSIWKLERAEGTTSTRPPHDVPDATEKPLVPESGHRPGPDEPRHPEDAA</sequence>
<dbReference type="InterPro" id="IPR030395">
    <property type="entry name" value="GP_PDE_dom"/>
</dbReference>
<dbReference type="Proteomes" id="UP000182237">
    <property type="component" value="Chromosome I"/>
</dbReference>
<reference evidence="3 4" key="1">
    <citation type="submission" date="2016-10" db="EMBL/GenBank/DDBJ databases">
        <authorList>
            <person name="de Groot N.N."/>
        </authorList>
    </citation>
    <scope>NUCLEOTIDE SEQUENCE [LARGE SCALE GENOMIC DNA]</scope>
    <source>
        <strain evidence="3 4">DSM 45434</strain>
    </source>
</reference>
<feature type="compositionally biased region" description="Basic and acidic residues" evidence="1">
    <location>
        <begin position="632"/>
        <end position="648"/>
    </location>
</feature>
<dbReference type="GO" id="GO:0006644">
    <property type="term" value="P:phospholipid metabolic process"/>
    <property type="evidence" value="ECO:0007669"/>
    <property type="project" value="TreeGrafter"/>
</dbReference>
<dbReference type="OrthoDB" id="9758957at2"/>
<dbReference type="STRING" id="1203190.GCA_000312345_01494"/>
<dbReference type="GO" id="GO:0006580">
    <property type="term" value="P:ethanolamine metabolic process"/>
    <property type="evidence" value="ECO:0007669"/>
    <property type="project" value="TreeGrafter"/>
</dbReference>
<feature type="domain" description="GP-PDE" evidence="2">
    <location>
        <begin position="62"/>
        <end position="177"/>
    </location>
</feature>
<dbReference type="PANTHER" id="PTHR46320:SF1">
    <property type="entry name" value="GLYCEROPHOSPHODIESTER PHOSPHODIESTERASE 1"/>
    <property type="match status" value="1"/>
</dbReference>
<dbReference type="GO" id="GO:0008889">
    <property type="term" value="F:glycerophosphodiester phosphodiesterase activity"/>
    <property type="evidence" value="ECO:0007669"/>
    <property type="project" value="TreeGrafter"/>
</dbReference>
<dbReference type="Pfam" id="PF03009">
    <property type="entry name" value="GDPD"/>
    <property type="match status" value="1"/>
</dbReference>
<dbReference type="GO" id="GO:0005886">
    <property type="term" value="C:plasma membrane"/>
    <property type="evidence" value="ECO:0007669"/>
    <property type="project" value="TreeGrafter"/>
</dbReference>
<dbReference type="SUPFAM" id="SSF51695">
    <property type="entry name" value="PLC-like phosphodiesterases"/>
    <property type="match status" value="1"/>
</dbReference>
<organism evidence="3 4">
    <name type="scientific">Corynebacterium timonense</name>
    <dbReference type="NCBI Taxonomy" id="441500"/>
    <lineage>
        <taxon>Bacteria</taxon>
        <taxon>Bacillati</taxon>
        <taxon>Actinomycetota</taxon>
        <taxon>Actinomycetes</taxon>
        <taxon>Mycobacteriales</taxon>
        <taxon>Corynebacteriaceae</taxon>
        <taxon>Corynebacterium</taxon>
    </lineage>
</organism>
<gene>
    <name evidence="3" type="ORF">SAMN04488539_1706</name>
</gene>
<proteinExistence type="predicted"/>
<evidence type="ECO:0000313" key="3">
    <source>
        <dbReference type="EMBL" id="SDS45325.1"/>
    </source>
</evidence>
<evidence type="ECO:0000313" key="4">
    <source>
        <dbReference type="Proteomes" id="UP000182237"/>
    </source>
</evidence>
<feature type="compositionally biased region" description="Basic and acidic residues" evidence="1">
    <location>
        <begin position="616"/>
        <end position="625"/>
    </location>
</feature>
<dbReference type="RefSeq" id="WP_019194310.1">
    <property type="nucleotide sequence ID" value="NZ_LT629765.1"/>
</dbReference>
<evidence type="ECO:0000256" key="1">
    <source>
        <dbReference type="SAM" id="MobiDB-lite"/>
    </source>
</evidence>
<keyword evidence="4" id="KW-1185">Reference proteome</keyword>